<evidence type="ECO:0000313" key="6">
    <source>
        <dbReference type="EMBL" id="OGG61207.1"/>
    </source>
</evidence>
<dbReference type="InterPro" id="IPR007627">
    <property type="entry name" value="RNA_pol_sigma70_r2"/>
</dbReference>
<evidence type="ECO:0000259" key="5">
    <source>
        <dbReference type="Pfam" id="PF04542"/>
    </source>
</evidence>
<keyword evidence="1" id="KW-0805">Transcription regulation</keyword>
<evidence type="ECO:0000313" key="7">
    <source>
        <dbReference type="Proteomes" id="UP000176511"/>
    </source>
</evidence>
<dbReference type="GO" id="GO:0016987">
    <property type="term" value="F:sigma factor activity"/>
    <property type="evidence" value="ECO:0007669"/>
    <property type="project" value="UniProtKB-KW"/>
</dbReference>
<dbReference type="Gene3D" id="1.20.140.160">
    <property type="match status" value="1"/>
</dbReference>
<dbReference type="InterPro" id="IPR050239">
    <property type="entry name" value="Sigma-70_RNA_pol_init_factors"/>
</dbReference>
<dbReference type="EMBL" id="MFLE01000025">
    <property type="protein sequence ID" value="OGG61207.1"/>
    <property type="molecule type" value="Genomic_DNA"/>
</dbReference>
<dbReference type="STRING" id="1798491.A3C87_03610"/>
<organism evidence="6 7">
    <name type="scientific">Candidatus Kaiserbacteria bacterium RIFCSPHIGHO2_02_FULL_49_34</name>
    <dbReference type="NCBI Taxonomy" id="1798491"/>
    <lineage>
        <taxon>Bacteria</taxon>
        <taxon>Candidatus Kaiseribacteriota</taxon>
    </lineage>
</organism>
<dbReference type="NCBIfam" id="TIGR02937">
    <property type="entry name" value="sigma70-ECF"/>
    <property type="match status" value="1"/>
</dbReference>
<keyword evidence="2" id="KW-0731">Sigma factor</keyword>
<dbReference type="InterPro" id="IPR000943">
    <property type="entry name" value="RNA_pol_sigma70"/>
</dbReference>
<dbReference type="GO" id="GO:0003677">
    <property type="term" value="F:DNA binding"/>
    <property type="evidence" value="ECO:0007669"/>
    <property type="project" value="UniProtKB-KW"/>
</dbReference>
<reference evidence="6 7" key="1">
    <citation type="journal article" date="2016" name="Nat. Commun.">
        <title>Thousands of microbial genomes shed light on interconnected biogeochemical processes in an aquifer system.</title>
        <authorList>
            <person name="Anantharaman K."/>
            <person name="Brown C.T."/>
            <person name="Hug L.A."/>
            <person name="Sharon I."/>
            <person name="Castelle C.J."/>
            <person name="Probst A.J."/>
            <person name="Thomas B.C."/>
            <person name="Singh A."/>
            <person name="Wilkins M.J."/>
            <person name="Karaoz U."/>
            <person name="Brodie E.L."/>
            <person name="Williams K.H."/>
            <person name="Hubbard S.S."/>
            <person name="Banfield J.F."/>
        </authorList>
    </citation>
    <scope>NUCLEOTIDE SEQUENCE [LARGE SCALE GENOMIC DNA]</scope>
</reference>
<comment type="caution">
    <text evidence="6">The sequence shown here is derived from an EMBL/GenBank/DDBJ whole genome shotgun (WGS) entry which is preliminary data.</text>
</comment>
<name>A0A1F6DIP8_9BACT</name>
<protein>
    <recommendedName>
        <fullName evidence="5">RNA polymerase sigma-70 region 2 domain-containing protein</fullName>
    </recommendedName>
</protein>
<dbReference type="Gene3D" id="1.20.120.1810">
    <property type="match status" value="1"/>
</dbReference>
<dbReference type="Proteomes" id="UP000176511">
    <property type="component" value="Unassembled WGS sequence"/>
</dbReference>
<evidence type="ECO:0000256" key="4">
    <source>
        <dbReference type="ARBA" id="ARBA00023163"/>
    </source>
</evidence>
<dbReference type="PANTHER" id="PTHR30603">
    <property type="entry name" value="RNA POLYMERASE SIGMA FACTOR RPO"/>
    <property type="match status" value="1"/>
</dbReference>
<dbReference type="InterPro" id="IPR014284">
    <property type="entry name" value="RNA_pol_sigma-70_dom"/>
</dbReference>
<dbReference type="GO" id="GO:0006352">
    <property type="term" value="P:DNA-templated transcription initiation"/>
    <property type="evidence" value="ECO:0007669"/>
    <property type="project" value="InterPro"/>
</dbReference>
<dbReference type="SUPFAM" id="SSF88659">
    <property type="entry name" value="Sigma3 and sigma4 domains of RNA polymerase sigma factors"/>
    <property type="match status" value="1"/>
</dbReference>
<gene>
    <name evidence="6" type="ORF">A3C87_03610</name>
</gene>
<dbReference type="Pfam" id="PF04542">
    <property type="entry name" value="Sigma70_r2"/>
    <property type="match status" value="1"/>
</dbReference>
<dbReference type="PANTHER" id="PTHR30603:SF47">
    <property type="entry name" value="RNA POLYMERASE SIGMA FACTOR SIGD, CHLOROPLASTIC"/>
    <property type="match status" value="1"/>
</dbReference>
<evidence type="ECO:0000256" key="1">
    <source>
        <dbReference type="ARBA" id="ARBA00023015"/>
    </source>
</evidence>
<sequence>MSDSISMDLKKELSLFSSGISTEKVIVQLFEHEMYASEACNKRFTKEELQVLQARILSDDQAAVHELAMSAVQHMASIARSYARKRPSHVVTLAVLLSTGYFGLEHAARKYDASKGTFPNYATWWIHDAIKKEYLQHERLVRIEKDVLRKLSTYKRMRDEMLASGAHVTLSILAERMHIELEYAARLEEYANAQTITVHPSDEVQDNGGAAYQTLVDEGKATDESALAGSLQTIVKDCLRGLSEPERELLERFYGLRDGHEESLKEIAPAYGYTSRAIGMMRSRAEENLKKALEKRGVTLASLID</sequence>
<dbReference type="AlphaFoldDB" id="A0A1F6DIP8"/>
<dbReference type="PRINTS" id="PR00046">
    <property type="entry name" value="SIGMA70FCT"/>
</dbReference>
<dbReference type="SUPFAM" id="SSF88946">
    <property type="entry name" value="Sigma2 domain of RNA polymerase sigma factors"/>
    <property type="match status" value="1"/>
</dbReference>
<feature type="domain" description="RNA polymerase sigma-70 region 2" evidence="5">
    <location>
        <begin position="80"/>
        <end position="139"/>
    </location>
</feature>
<evidence type="ECO:0000256" key="2">
    <source>
        <dbReference type="ARBA" id="ARBA00023082"/>
    </source>
</evidence>
<keyword evidence="4" id="KW-0804">Transcription</keyword>
<evidence type="ECO:0000256" key="3">
    <source>
        <dbReference type="ARBA" id="ARBA00023125"/>
    </source>
</evidence>
<dbReference type="InterPro" id="IPR013325">
    <property type="entry name" value="RNA_pol_sigma_r2"/>
</dbReference>
<accession>A0A1F6DIP8</accession>
<dbReference type="InterPro" id="IPR013324">
    <property type="entry name" value="RNA_pol_sigma_r3/r4-like"/>
</dbReference>
<proteinExistence type="predicted"/>
<keyword evidence="3" id="KW-0238">DNA-binding</keyword>